<accession>A0A0V1C918</accession>
<evidence type="ECO:0000313" key="2">
    <source>
        <dbReference type="Proteomes" id="UP000054653"/>
    </source>
</evidence>
<evidence type="ECO:0000313" key="1">
    <source>
        <dbReference type="EMBL" id="KRY45805.1"/>
    </source>
</evidence>
<gene>
    <name evidence="1" type="ORF">T03_3424</name>
</gene>
<keyword evidence="2" id="KW-1185">Reference proteome</keyword>
<reference evidence="1 2" key="1">
    <citation type="submission" date="2015-01" db="EMBL/GenBank/DDBJ databases">
        <title>Evolution of Trichinella species and genotypes.</title>
        <authorList>
            <person name="Korhonen P.K."/>
            <person name="Edoardo P."/>
            <person name="Giuseppe L.R."/>
            <person name="Gasser R.B."/>
        </authorList>
    </citation>
    <scope>NUCLEOTIDE SEQUENCE [LARGE SCALE GENOMIC DNA]</scope>
    <source>
        <strain evidence="1">ISS120</strain>
    </source>
</reference>
<proteinExistence type="predicted"/>
<dbReference type="AlphaFoldDB" id="A0A0V1C918"/>
<dbReference type="EMBL" id="JYDI01000328">
    <property type="protein sequence ID" value="KRY45805.1"/>
    <property type="molecule type" value="Genomic_DNA"/>
</dbReference>
<sequence>MTNLHHFMKFCILSPLKSKRAEEVASKLLEMFLMILLLKLKTVHNEKLYEIKSVHFKLQCSKGTFCYTSPHSYTRFSCLIMLSCCEMLAYCLIEWKYYFKLLKSSNS</sequence>
<protein>
    <submittedName>
        <fullName evidence="1">Uncharacterized protein</fullName>
    </submittedName>
</protein>
<comment type="caution">
    <text evidence="1">The sequence shown here is derived from an EMBL/GenBank/DDBJ whole genome shotgun (WGS) entry which is preliminary data.</text>
</comment>
<dbReference type="Proteomes" id="UP000054653">
    <property type="component" value="Unassembled WGS sequence"/>
</dbReference>
<name>A0A0V1C918_TRIBR</name>
<organism evidence="1 2">
    <name type="scientific">Trichinella britovi</name>
    <name type="common">Parasitic roundworm</name>
    <dbReference type="NCBI Taxonomy" id="45882"/>
    <lineage>
        <taxon>Eukaryota</taxon>
        <taxon>Metazoa</taxon>
        <taxon>Ecdysozoa</taxon>
        <taxon>Nematoda</taxon>
        <taxon>Enoplea</taxon>
        <taxon>Dorylaimia</taxon>
        <taxon>Trichinellida</taxon>
        <taxon>Trichinellidae</taxon>
        <taxon>Trichinella</taxon>
    </lineage>
</organism>